<comment type="similarity">
    <text evidence="2">Belongs to the UPF0496 family.</text>
</comment>
<comment type="caution">
    <text evidence="7">The sequence shown here is derived from an EMBL/GenBank/DDBJ whole genome shotgun (WGS) entry which is preliminary data.</text>
</comment>
<organism evidence="7 8">
    <name type="scientific">Stylosanthes scabra</name>
    <dbReference type="NCBI Taxonomy" id="79078"/>
    <lineage>
        <taxon>Eukaryota</taxon>
        <taxon>Viridiplantae</taxon>
        <taxon>Streptophyta</taxon>
        <taxon>Embryophyta</taxon>
        <taxon>Tracheophyta</taxon>
        <taxon>Spermatophyta</taxon>
        <taxon>Magnoliopsida</taxon>
        <taxon>eudicotyledons</taxon>
        <taxon>Gunneridae</taxon>
        <taxon>Pentapetalae</taxon>
        <taxon>rosids</taxon>
        <taxon>fabids</taxon>
        <taxon>Fabales</taxon>
        <taxon>Fabaceae</taxon>
        <taxon>Papilionoideae</taxon>
        <taxon>50 kb inversion clade</taxon>
        <taxon>dalbergioids sensu lato</taxon>
        <taxon>Dalbergieae</taxon>
        <taxon>Pterocarpus clade</taxon>
        <taxon>Stylosanthes</taxon>
    </lineage>
</organism>
<keyword evidence="4 6" id="KW-1133">Transmembrane helix</keyword>
<sequence>MLAKLRVLEPSQDVKKSRGDGQTNINFHEEYLRALRTKSYADCFNKAQLLATQSSINYNHNTFILEPDQETIPSLVESAATSMTLELRNLMLSYFDISAEASHICTNLLKSINQIHYNHEFILRALDNNNNKDNGESSENFELVVFELNSFMFSSNPFSNLKSHELNLINDKYSSALRHLRSMRRKVGRKHRIMKYLKKLFGICLTATCGIVAIMAMVIASHATLTSLFMGIAILNSQLKHHKKKLRRCSGISSQSDSLSKVYDQLDVAAKGTYIMNRDFDTMSRLVERIHDEIEHNRTMVQFCLDRKEEKCSLQIVKELEKSDVGFRKQVEELEEHVYLCLVTINKARALVIKEMNK</sequence>
<dbReference type="PANTHER" id="PTHR31113">
    <property type="entry name" value="UPF0496 PROTEIN 3-RELATED"/>
    <property type="match status" value="1"/>
</dbReference>
<proteinExistence type="inferred from homology"/>
<gene>
    <name evidence="7" type="ORF">PIB30_028857</name>
</gene>
<keyword evidence="3 6" id="KW-0812">Transmembrane</keyword>
<name>A0ABU6VBZ0_9FABA</name>
<dbReference type="PANTHER" id="PTHR31113:SF2">
    <property type="entry name" value="OS04G0423200 PROTEIN"/>
    <property type="match status" value="1"/>
</dbReference>
<keyword evidence="8" id="KW-1185">Reference proteome</keyword>
<dbReference type="EMBL" id="JASCZI010151150">
    <property type="protein sequence ID" value="MED6170230.1"/>
    <property type="molecule type" value="Genomic_DNA"/>
</dbReference>
<comment type="subcellular location">
    <subcellularLocation>
        <location evidence="1">Membrane</location>
    </subcellularLocation>
</comment>
<evidence type="ECO:0000256" key="3">
    <source>
        <dbReference type="ARBA" id="ARBA00022692"/>
    </source>
</evidence>
<dbReference type="InterPro" id="IPR007749">
    <property type="entry name" value="DUF677"/>
</dbReference>
<evidence type="ECO:0000256" key="5">
    <source>
        <dbReference type="ARBA" id="ARBA00023136"/>
    </source>
</evidence>
<evidence type="ECO:0000256" key="6">
    <source>
        <dbReference type="SAM" id="Phobius"/>
    </source>
</evidence>
<protein>
    <submittedName>
        <fullName evidence="7">Uncharacterized protein</fullName>
    </submittedName>
</protein>
<keyword evidence="5 6" id="KW-0472">Membrane</keyword>
<evidence type="ECO:0000313" key="8">
    <source>
        <dbReference type="Proteomes" id="UP001341840"/>
    </source>
</evidence>
<evidence type="ECO:0000256" key="4">
    <source>
        <dbReference type="ARBA" id="ARBA00022989"/>
    </source>
</evidence>
<evidence type="ECO:0000313" key="7">
    <source>
        <dbReference type="EMBL" id="MED6170230.1"/>
    </source>
</evidence>
<reference evidence="7 8" key="1">
    <citation type="journal article" date="2023" name="Plants (Basel)">
        <title>Bridging the Gap: Combining Genomics and Transcriptomics Approaches to Understand Stylosanthes scabra, an Orphan Legume from the Brazilian Caatinga.</title>
        <authorList>
            <person name="Ferreira-Neto J.R.C."/>
            <person name="da Silva M.D."/>
            <person name="Binneck E."/>
            <person name="de Melo N.F."/>
            <person name="da Silva R.H."/>
            <person name="de Melo A.L.T.M."/>
            <person name="Pandolfi V."/>
            <person name="Bustamante F.O."/>
            <person name="Brasileiro-Vidal A.C."/>
            <person name="Benko-Iseppon A.M."/>
        </authorList>
    </citation>
    <scope>NUCLEOTIDE SEQUENCE [LARGE SCALE GENOMIC DNA]</scope>
    <source>
        <tissue evidence="7">Leaves</tissue>
    </source>
</reference>
<dbReference type="Pfam" id="PF05055">
    <property type="entry name" value="DUF677"/>
    <property type="match status" value="1"/>
</dbReference>
<feature type="transmembrane region" description="Helical" evidence="6">
    <location>
        <begin position="196"/>
        <end position="216"/>
    </location>
</feature>
<accession>A0ABU6VBZ0</accession>
<dbReference type="Proteomes" id="UP001341840">
    <property type="component" value="Unassembled WGS sequence"/>
</dbReference>
<evidence type="ECO:0000256" key="1">
    <source>
        <dbReference type="ARBA" id="ARBA00004370"/>
    </source>
</evidence>
<evidence type="ECO:0000256" key="2">
    <source>
        <dbReference type="ARBA" id="ARBA00009074"/>
    </source>
</evidence>